<dbReference type="Gene3D" id="1.10.150.80">
    <property type="entry name" value="HRDC domain"/>
    <property type="match status" value="1"/>
</dbReference>
<comment type="similarity">
    <text evidence="6">Belongs to the RNase D family.</text>
</comment>
<reference evidence="8" key="2">
    <citation type="submission" date="2023-01" db="EMBL/GenBank/DDBJ databases">
        <title>Draft genome sequence of Maritalea porphyrae strain NBRC 107169.</title>
        <authorList>
            <person name="Sun Q."/>
            <person name="Mori K."/>
        </authorList>
    </citation>
    <scope>NUCLEOTIDE SEQUENCE</scope>
    <source>
        <strain evidence="8">NBRC 107169</strain>
    </source>
</reference>
<dbReference type="EMBL" id="BSNI01000002">
    <property type="protein sequence ID" value="GLQ18594.1"/>
    <property type="molecule type" value="Genomic_DNA"/>
</dbReference>
<dbReference type="HAMAP" id="MF_01899">
    <property type="entry name" value="RNase_D"/>
    <property type="match status" value="1"/>
</dbReference>
<dbReference type="InterPro" id="IPR051086">
    <property type="entry name" value="RNase_D-like"/>
</dbReference>
<dbReference type="InterPro" id="IPR010997">
    <property type="entry name" value="HRDC-like_sf"/>
</dbReference>
<keyword evidence="5 6" id="KW-0269">Exonuclease</keyword>
<dbReference type="CDD" id="cd06142">
    <property type="entry name" value="RNaseD_exo"/>
    <property type="match status" value="1"/>
</dbReference>
<dbReference type="Proteomes" id="UP001161405">
    <property type="component" value="Unassembled WGS sequence"/>
</dbReference>
<evidence type="ECO:0000256" key="5">
    <source>
        <dbReference type="ARBA" id="ARBA00022839"/>
    </source>
</evidence>
<accession>A0ABQ5UUN3</accession>
<keyword evidence="9" id="KW-1185">Reference proteome</keyword>
<dbReference type="InterPro" id="IPR002562">
    <property type="entry name" value="3'-5'_exonuclease_dom"/>
</dbReference>
<keyword evidence="2 6" id="KW-0819">tRNA processing</keyword>
<evidence type="ECO:0000256" key="3">
    <source>
        <dbReference type="ARBA" id="ARBA00022722"/>
    </source>
</evidence>
<dbReference type="InterPro" id="IPR006292">
    <property type="entry name" value="RNase_D"/>
</dbReference>
<dbReference type="PROSITE" id="PS50967">
    <property type="entry name" value="HRDC"/>
    <property type="match status" value="1"/>
</dbReference>
<evidence type="ECO:0000256" key="1">
    <source>
        <dbReference type="ARBA" id="ARBA00022490"/>
    </source>
</evidence>
<organism evidence="8 9">
    <name type="scientific">Maritalea porphyrae</name>
    <dbReference type="NCBI Taxonomy" id="880732"/>
    <lineage>
        <taxon>Bacteria</taxon>
        <taxon>Pseudomonadati</taxon>
        <taxon>Pseudomonadota</taxon>
        <taxon>Alphaproteobacteria</taxon>
        <taxon>Hyphomicrobiales</taxon>
        <taxon>Devosiaceae</taxon>
        <taxon>Maritalea</taxon>
    </lineage>
</organism>
<evidence type="ECO:0000259" key="7">
    <source>
        <dbReference type="PROSITE" id="PS50967"/>
    </source>
</evidence>
<gene>
    <name evidence="6 8" type="primary">rnd</name>
    <name evidence="8" type="ORF">GCM10007879_28430</name>
</gene>
<evidence type="ECO:0000313" key="9">
    <source>
        <dbReference type="Proteomes" id="UP001161405"/>
    </source>
</evidence>
<dbReference type="Pfam" id="PF01612">
    <property type="entry name" value="DNA_pol_A_exo1"/>
    <property type="match status" value="1"/>
</dbReference>
<evidence type="ECO:0000313" key="8">
    <source>
        <dbReference type="EMBL" id="GLQ18594.1"/>
    </source>
</evidence>
<reference evidence="8" key="1">
    <citation type="journal article" date="2014" name="Int. J. Syst. Evol. Microbiol.">
        <title>Complete genome of a new Firmicutes species belonging to the dominant human colonic microbiota ('Ruminococcus bicirculans') reveals two chromosomes and a selective capacity to utilize plant glucans.</title>
        <authorList>
            <consortium name="NISC Comparative Sequencing Program"/>
            <person name="Wegmann U."/>
            <person name="Louis P."/>
            <person name="Goesmann A."/>
            <person name="Henrissat B."/>
            <person name="Duncan S.H."/>
            <person name="Flint H.J."/>
        </authorList>
    </citation>
    <scope>NUCLEOTIDE SEQUENCE</scope>
    <source>
        <strain evidence="8">NBRC 107169</strain>
    </source>
</reference>
<dbReference type="Pfam" id="PF00570">
    <property type="entry name" value="HRDC"/>
    <property type="match status" value="1"/>
</dbReference>
<comment type="catalytic activity">
    <reaction evidence="6">
        <text>Exonucleolytic cleavage that removes extra residues from the 3'-terminus of tRNA to produce 5'-mononucleotides.</text>
        <dbReference type="EC" id="3.1.13.5"/>
    </reaction>
</comment>
<dbReference type="InterPro" id="IPR012337">
    <property type="entry name" value="RNaseH-like_sf"/>
</dbReference>
<dbReference type="PANTHER" id="PTHR47649:SF1">
    <property type="entry name" value="RIBONUCLEASE D"/>
    <property type="match status" value="1"/>
</dbReference>
<evidence type="ECO:0000256" key="2">
    <source>
        <dbReference type="ARBA" id="ARBA00022694"/>
    </source>
</evidence>
<feature type="domain" description="HRDC" evidence="7">
    <location>
        <begin position="208"/>
        <end position="289"/>
    </location>
</feature>
<dbReference type="PANTHER" id="PTHR47649">
    <property type="entry name" value="RIBONUCLEASE D"/>
    <property type="match status" value="1"/>
</dbReference>
<dbReference type="EC" id="3.1.13.5" evidence="6"/>
<dbReference type="Gene3D" id="3.30.420.10">
    <property type="entry name" value="Ribonuclease H-like superfamily/Ribonuclease H"/>
    <property type="match status" value="1"/>
</dbReference>
<dbReference type="InterPro" id="IPR044876">
    <property type="entry name" value="HRDC_dom_sf"/>
</dbReference>
<comment type="cofactor">
    <cofactor evidence="6">
        <name>a divalent metal cation</name>
        <dbReference type="ChEBI" id="CHEBI:60240"/>
    </cofactor>
</comment>
<dbReference type="RefSeq" id="WP_284365619.1">
    <property type="nucleotide sequence ID" value="NZ_BSNI01000002.1"/>
</dbReference>
<dbReference type="NCBIfam" id="TIGR01388">
    <property type="entry name" value="rnd"/>
    <property type="match status" value="1"/>
</dbReference>
<dbReference type="SUPFAM" id="SSF47819">
    <property type="entry name" value="HRDC-like"/>
    <property type="match status" value="2"/>
</dbReference>
<dbReference type="SMART" id="SM00474">
    <property type="entry name" value="35EXOc"/>
    <property type="match status" value="1"/>
</dbReference>
<comment type="subcellular location">
    <subcellularLocation>
        <location evidence="6">Cytoplasm</location>
    </subcellularLocation>
</comment>
<protein>
    <recommendedName>
        <fullName evidence="6">Ribonuclease D</fullName>
        <shortName evidence="6">RNase D</shortName>
        <ecNumber evidence="6">3.1.13.5</ecNumber>
    </recommendedName>
</protein>
<dbReference type="SMART" id="SM00341">
    <property type="entry name" value="HRDC"/>
    <property type="match status" value="1"/>
</dbReference>
<evidence type="ECO:0000256" key="6">
    <source>
        <dbReference type="HAMAP-Rule" id="MF_01899"/>
    </source>
</evidence>
<comment type="caution">
    <text evidence="8">The sequence shown here is derived from an EMBL/GenBank/DDBJ whole genome shotgun (WGS) entry which is preliminary data.</text>
</comment>
<name>A0ABQ5UUN3_9HYPH</name>
<dbReference type="InterPro" id="IPR002121">
    <property type="entry name" value="HRDC_dom"/>
</dbReference>
<keyword evidence="3 6" id="KW-0540">Nuclease</keyword>
<evidence type="ECO:0000256" key="4">
    <source>
        <dbReference type="ARBA" id="ARBA00022801"/>
    </source>
</evidence>
<keyword evidence="4 6" id="KW-0378">Hydrolase</keyword>
<keyword evidence="1 6" id="KW-0963">Cytoplasm</keyword>
<sequence length="388" mass="43461">MKIITSTKDLANFCNAAKTFDFVTVDTEFLRETTYWPILCLVQMATPEDAVIVDPMVEDIDLTPMFDLFQDKSVVKVFHAAKQDIEIFVKLSGNAPQPVFDTQVAAAVCGFGDSISYDNLVRQITGTQVDKSSRFTNWSHRPLTDKQLTYALGDVTHLRDCYTHILEQLEKKNRLPWIEAELAALMDRHNYLVQPEDAWKRLKMKVNRPRDLAMMKELAAWRERKAQQQDVPRGRVVKDDAIYELAQQQPTSPKAFDRLRSFSKGFGRSSSADEIIKIVTQVQKIDKDDLPKVPRKPNGPSPKGAIGDLLRVLLKAVSESEGVAPRIIASSDDIDQIVLDSNADVPALSGWRRDVFGDKALAIKNGKLALGATPEGIVPIKVDLEVND</sequence>
<comment type="function">
    <text evidence="6">Exonuclease involved in the 3' processing of various precursor tRNAs. Initiates hydrolysis at the 3'-terminus of an RNA molecule and releases 5'-mononucleotides.</text>
</comment>
<proteinExistence type="inferred from homology"/>
<dbReference type="SUPFAM" id="SSF53098">
    <property type="entry name" value="Ribonuclease H-like"/>
    <property type="match status" value="1"/>
</dbReference>
<dbReference type="InterPro" id="IPR036397">
    <property type="entry name" value="RNaseH_sf"/>
</dbReference>